<feature type="domain" description="PUB 62/63 C-terminal" evidence="1">
    <location>
        <begin position="487"/>
        <end position="545"/>
    </location>
</feature>
<dbReference type="InterPro" id="IPR013083">
    <property type="entry name" value="Znf_RING/FYVE/PHD"/>
</dbReference>
<accession>Q9LT19</accession>
<evidence type="ECO:0000259" key="1">
    <source>
        <dbReference type="Pfam" id="PF23112"/>
    </source>
</evidence>
<dbReference type="SUPFAM" id="SSF57850">
    <property type="entry name" value="RING/U-box"/>
    <property type="match status" value="1"/>
</dbReference>
<dbReference type="AlphaFoldDB" id="Q9LT19"/>
<reference key="2">
    <citation type="journal article" date="2000" name="Nature">
        <title>Sequence and analysis of chromosome 3 of the plant Arabidopsis thaliana.</title>
        <authorList>
            <consortium name="European Union Chromosome 3 Arabidopsis Sequencing Consortium"/>
            <consortium name="Institute for Genomic Research"/>
            <consortium name="Kazusa DNA Research Institute"/>
            <person name="Salanoubat M."/>
            <person name="Lemcke K."/>
            <person name="Rieger M."/>
            <person name="Ansorge W."/>
            <person name="Unseld M."/>
            <person name="Fartmann B."/>
            <person name="Valle G."/>
            <person name="Blocker H."/>
            <person name="Perez-Alonso M."/>
            <person name="Obermaier B."/>
            <person name="Delseny M."/>
            <person name="Boutry M."/>
            <person name="Grivell L.A."/>
            <person name="Mache R."/>
            <person name="Puigdomenech P."/>
            <person name="De Simone V."/>
            <person name="Choisne N."/>
            <person name="Artiguenave F."/>
            <person name="Robert C."/>
            <person name="Brottier P."/>
            <person name="Wincker P."/>
            <person name="Cattolico L."/>
            <person name="Weissenbach J."/>
            <person name="Saurin W."/>
            <person name="Quetier F."/>
            <person name="Schafer M."/>
            <person name="Muller-Auer S."/>
            <person name="Gabel C."/>
            <person name="Fuchs M."/>
            <person name="Benes V."/>
            <person name="Wurmbach E."/>
            <person name="Drzonek H."/>
            <person name="Erfle H."/>
            <person name="Jordan N."/>
            <person name="Bangert S."/>
            <person name="Wiedelmann R."/>
            <person name="Kranz H."/>
            <person name="Voss H."/>
            <person name="Holland R."/>
            <person name="Brandt P."/>
            <person name="Nyakatura G."/>
            <person name="Vezzi A."/>
            <person name="D'Angelo M."/>
            <person name="Pallavicini A."/>
            <person name="Toppo S."/>
            <person name="Simionati B."/>
            <person name="Conrad A."/>
            <person name="Hornischer K."/>
            <person name="Kauer G."/>
            <person name="Lohnert T.H."/>
            <person name="Nordsiek G."/>
            <person name="Reichelt J."/>
            <person name="Scharfe M."/>
            <person name="Schon O."/>
            <person name="Bargues M."/>
            <person name="Terol J."/>
            <person name="Climent J."/>
            <person name="Navarro P."/>
            <person name="Collado C."/>
            <person name="Perez-Perez A."/>
            <person name="Ottenwalder B."/>
            <person name="Duchemin D."/>
            <person name="Cooke R."/>
            <person name="Laudie M."/>
            <person name="Berger-Llauro C."/>
            <person name="Purnelle B."/>
            <person name="Masuy D."/>
            <person name="de Haan M."/>
            <person name="Maarse A.C."/>
            <person name="Alcaraz J.P."/>
            <person name="Cottet A."/>
            <person name="Casacuberta E."/>
            <person name="Monfort A."/>
            <person name="Argiriou A."/>
            <person name="flores M."/>
            <person name="Liguori R."/>
            <person name="Vitale D."/>
            <person name="Mannhaupt G."/>
            <person name="Haase D."/>
            <person name="Schoof H."/>
            <person name="Rudd S."/>
            <person name="Zaccaria P."/>
            <person name="Mewes H.W."/>
            <person name="Mayer K.F."/>
            <person name="Kaul S."/>
            <person name="Town C.D."/>
            <person name="Koo H.L."/>
            <person name="Tallon L.J."/>
            <person name="Jenkins J."/>
            <person name="Rooney T."/>
            <person name="Rizzo M."/>
            <person name="Walts A."/>
            <person name="Utterback T."/>
            <person name="Fujii C.Y."/>
            <person name="Shea T.P."/>
            <person name="Creasy T.H."/>
            <person name="Haas B."/>
            <person name="Maiti R."/>
            <person name="Wu D."/>
            <person name="Peterson J."/>
            <person name="Van Aken S."/>
            <person name="Pai G."/>
            <person name="Militscher J."/>
            <person name="Sellers P."/>
            <person name="Gill J.E."/>
            <person name="Feldblyum T.V."/>
            <person name="Preuss D."/>
            <person name="Lin X."/>
            <person name="Nierman W.C."/>
            <person name="Salzberg S.L."/>
            <person name="White O."/>
            <person name="Venter J.C."/>
            <person name="Fraser C.M."/>
            <person name="Kaneko T."/>
            <person name="Nakamura Y."/>
            <person name="Sato S."/>
            <person name="Kato T."/>
            <person name="Asamizu E."/>
            <person name="Sasamoto S."/>
            <person name="Kimura T."/>
            <person name="Idesawa K."/>
            <person name="Kawashima K."/>
            <person name="Kishida Y."/>
            <person name="Kiyokawa C."/>
            <person name="Kohara M."/>
            <person name="Matsumoto M."/>
            <person name="Matsuno A."/>
            <person name="Muraki A."/>
            <person name="Nakayama S."/>
            <person name="Nakazaki N."/>
            <person name="Shinpo S."/>
            <person name="Takeuchi C."/>
            <person name="Wada T."/>
            <person name="Watanabe A."/>
            <person name="Yamada M."/>
            <person name="Yasuda M."/>
            <person name="Tabata S."/>
        </authorList>
    </citation>
    <scope>NUCLEOTIDE SEQUENCE [LARGE SCALE GENOMIC DNA]</scope>
    <source>
        <strain>cv. Columbia</strain>
    </source>
</reference>
<dbReference type="PANTHER" id="PTHR33644:SF3">
    <property type="entry name" value="RING_U-BOX SUPERFAMILY PROTEIN"/>
    <property type="match status" value="1"/>
</dbReference>
<dbReference type="Gene3D" id="3.30.40.10">
    <property type="entry name" value="Zinc/RING finger domain, C3HC4 (zinc finger)"/>
    <property type="match status" value="1"/>
</dbReference>
<name>Q9LT19_ARATH</name>
<reference evidence="2" key="1">
    <citation type="journal article" date="2000" name="DNA Res.">
        <title>Structural analysis of Arabidopsis thaliana chromosome 3. I. Sequence features of the regions of 4,504,864 bp covered by sixty P1 and TAC clones.</title>
        <authorList>
            <person name="Sato S."/>
            <person name="Nakamura Y."/>
            <person name="Kaneko T."/>
            <person name="Katoh T."/>
            <person name="Asamizu E."/>
            <person name="Tabata S."/>
        </authorList>
    </citation>
    <scope>NUCLEOTIDE SEQUENCE [LARGE SCALE GENOMIC DNA]</scope>
</reference>
<dbReference type="EMBL" id="AB025631">
    <property type="protein sequence ID" value="BAB01304.1"/>
    <property type="molecule type" value="Genomic_DNA"/>
</dbReference>
<dbReference type="Pfam" id="PF23112">
    <property type="entry name" value="PUB62-63_C"/>
    <property type="match status" value="1"/>
</dbReference>
<evidence type="ECO:0000313" key="2">
    <source>
        <dbReference type="EMBL" id="BAB01304.1"/>
    </source>
</evidence>
<dbReference type="InterPro" id="IPR027443">
    <property type="entry name" value="IPNS-like_sf"/>
</dbReference>
<protein>
    <recommendedName>
        <fullName evidence="1">PUB 62/63 C-terminal domain-containing protein</fullName>
    </recommendedName>
</protein>
<dbReference type="ExpressionAtlas" id="Q9LT19">
    <property type="expression patterns" value="baseline and differential"/>
</dbReference>
<organism evidence="2">
    <name type="scientific">Arabidopsis thaliana</name>
    <name type="common">Mouse-ear cress</name>
    <dbReference type="NCBI Taxonomy" id="3702"/>
    <lineage>
        <taxon>Eukaryota</taxon>
        <taxon>Viridiplantae</taxon>
        <taxon>Streptophyta</taxon>
        <taxon>Embryophyta</taxon>
        <taxon>Tracheophyta</taxon>
        <taxon>Spermatophyta</taxon>
        <taxon>Magnoliopsida</taxon>
        <taxon>eudicotyledons</taxon>
        <taxon>Gunneridae</taxon>
        <taxon>Pentapetalae</taxon>
        <taxon>rosids</taxon>
        <taxon>malvids</taxon>
        <taxon>Brassicales</taxon>
        <taxon>Brassicaceae</taxon>
        <taxon>Camelineae</taxon>
        <taxon>Arabidopsis</taxon>
    </lineage>
</organism>
<sequence length="565" mass="60770">MHRQGSSPITPSNYNAAVSIASDVPTGLTKSPLSHAIPVSPISAAYPSGDPILMMSGTPLARVRLSEILPYEGAPSPVYAKAVEALSVSLMRYNASVIEIGSEDTALMRCGLEAARLYFRTRSLTVSGKGNRGLSMYRAGRSVEDLDSSPPCMAEIFRCLGKVARAALSAIASVFNHMLDDFPLAPNEVSSSVLLASYAHASIQNGKHASGGGNLSAKIEVEKGLLTLFCSDGTGIQVCDPNGRWYTADNGCGVGDLLLITGKALSHATAGLRPAASYRTTTDHLSATDTRGRASLAFRLMPKSNAILDCSPIEAAGHVIPQSYVPVSVSQFMDNLLAENDTLVNPPVKTNVPRDDVCKEPSLRSVLSDPISQCSEKNVLICLLQTFDVSGAFLEDAMVVSCGHSFGGLMLRRVLEMSRCTLCNTEIESGSLVPNHALRAAASAIKQQDDKRLFHNAAMRRRRKEMSDQMDVENGDPATDDGMHRVVHYPFAVNEKVLIKGNRRTPEKFVGKEAIVTSQCLNGWYLLKIVESGDNVRLQYRSLKKMVNDDRGGGLQAQPVESNSL</sequence>
<dbReference type="PANTHER" id="PTHR33644">
    <property type="entry name" value="U-BOX DOMAIN-CONTAINING PROTEIN 62-RELATED"/>
    <property type="match status" value="1"/>
</dbReference>
<dbReference type="InterPro" id="IPR057649">
    <property type="entry name" value="PUB62-63_C"/>
</dbReference>
<dbReference type="Gene3D" id="2.60.120.330">
    <property type="entry name" value="B-lactam Antibiotic, Isopenicillin N Synthase, Chain"/>
    <property type="match status" value="1"/>
</dbReference>
<proteinExistence type="predicted"/>
<dbReference type="SUPFAM" id="SSF51197">
    <property type="entry name" value="Clavaminate synthase-like"/>
    <property type="match status" value="1"/>
</dbReference>